<proteinExistence type="predicted"/>
<keyword evidence="2" id="KW-0548">Nucleotidyltransferase</keyword>
<dbReference type="PANTHER" id="PTHR37984">
    <property type="entry name" value="PROTEIN CBG26694"/>
    <property type="match status" value="1"/>
</dbReference>
<protein>
    <submittedName>
        <fullName evidence="11">(diamondback moth) hypothetical protein</fullName>
    </submittedName>
</protein>
<comment type="caution">
    <text evidence="11">The sequence shown here is derived from an EMBL/GenBank/DDBJ whole genome shotgun (WGS) entry which is preliminary data.</text>
</comment>
<evidence type="ECO:0000256" key="7">
    <source>
        <dbReference type="ARBA" id="ARBA00022908"/>
    </source>
</evidence>
<dbReference type="GO" id="GO:0004190">
    <property type="term" value="F:aspartic-type endopeptidase activity"/>
    <property type="evidence" value="ECO:0007669"/>
    <property type="project" value="InterPro"/>
</dbReference>
<evidence type="ECO:0000256" key="6">
    <source>
        <dbReference type="ARBA" id="ARBA00022884"/>
    </source>
</evidence>
<dbReference type="CDD" id="cd01647">
    <property type="entry name" value="RT_LTR"/>
    <property type="match status" value="1"/>
</dbReference>
<dbReference type="InterPro" id="IPR021109">
    <property type="entry name" value="Peptidase_aspartic_dom_sf"/>
</dbReference>
<dbReference type="InterPro" id="IPR001969">
    <property type="entry name" value="Aspartic_peptidase_AS"/>
</dbReference>
<dbReference type="PROSITE" id="PS00141">
    <property type="entry name" value="ASP_PROTEASE"/>
    <property type="match status" value="1"/>
</dbReference>
<dbReference type="PANTHER" id="PTHR37984:SF5">
    <property type="entry name" value="PROTEIN NYNRIN-LIKE"/>
    <property type="match status" value="1"/>
</dbReference>
<dbReference type="GO" id="GO:0071897">
    <property type="term" value="P:DNA biosynthetic process"/>
    <property type="evidence" value="ECO:0007669"/>
    <property type="project" value="UniProtKB-ARBA"/>
</dbReference>
<feature type="compositionally biased region" description="Low complexity" evidence="9">
    <location>
        <begin position="275"/>
        <end position="294"/>
    </location>
</feature>
<dbReference type="GO" id="GO:0004519">
    <property type="term" value="F:endonuclease activity"/>
    <property type="evidence" value="ECO:0007669"/>
    <property type="project" value="UniProtKB-KW"/>
</dbReference>
<feature type="region of interest" description="Disordered" evidence="9">
    <location>
        <begin position="233"/>
        <end position="365"/>
    </location>
</feature>
<feature type="compositionally biased region" description="Polar residues" evidence="9">
    <location>
        <begin position="295"/>
        <end position="365"/>
    </location>
</feature>
<dbReference type="GO" id="GO:0016779">
    <property type="term" value="F:nucleotidyltransferase activity"/>
    <property type="evidence" value="ECO:0007669"/>
    <property type="project" value="UniProtKB-KW"/>
</dbReference>
<feature type="domain" description="Reverse transcriptase" evidence="10">
    <location>
        <begin position="695"/>
        <end position="884"/>
    </location>
</feature>
<dbReference type="Gene3D" id="3.10.10.10">
    <property type="entry name" value="HIV Type 1 Reverse Transcriptase, subunit A, domain 1"/>
    <property type="match status" value="1"/>
</dbReference>
<evidence type="ECO:0000256" key="1">
    <source>
        <dbReference type="ARBA" id="ARBA00022679"/>
    </source>
</evidence>
<feature type="compositionally biased region" description="Polar residues" evidence="9">
    <location>
        <begin position="233"/>
        <end position="248"/>
    </location>
</feature>
<dbReference type="SUPFAM" id="SSF56672">
    <property type="entry name" value="DNA/RNA polymerases"/>
    <property type="match status" value="1"/>
</dbReference>
<dbReference type="Proteomes" id="UP000653454">
    <property type="component" value="Unassembled WGS sequence"/>
</dbReference>
<dbReference type="GO" id="GO:0015074">
    <property type="term" value="P:DNA integration"/>
    <property type="evidence" value="ECO:0007669"/>
    <property type="project" value="UniProtKB-KW"/>
</dbReference>
<keyword evidence="4" id="KW-0378">Hydrolase</keyword>
<feature type="compositionally biased region" description="Polar residues" evidence="9">
    <location>
        <begin position="260"/>
        <end position="269"/>
    </location>
</feature>
<accession>A0A8S4ETY9</accession>
<dbReference type="PROSITE" id="PS50878">
    <property type="entry name" value="RT_POL"/>
    <property type="match status" value="1"/>
</dbReference>
<dbReference type="GO" id="GO:0003723">
    <property type="term" value="F:RNA binding"/>
    <property type="evidence" value="ECO:0007669"/>
    <property type="project" value="UniProtKB-KW"/>
</dbReference>
<keyword evidence="8" id="KW-0511">Multifunctional enzyme</keyword>
<reference evidence="11" key="1">
    <citation type="submission" date="2020-11" db="EMBL/GenBank/DDBJ databases">
        <authorList>
            <person name="Whiteford S."/>
        </authorList>
    </citation>
    <scope>NUCLEOTIDE SEQUENCE</scope>
</reference>
<dbReference type="FunFam" id="3.30.70.270:FF:000003">
    <property type="entry name" value="Transposon Ty3-G Gag-Pol polyprotein"/>
    <property type="match status" value="1"/>
</dbReference>
<evidence type="ECO:0000313" key="12">
    <source>
        <dbReference type="Proteomes" id="UP000653454"/>
    </source>
</evidence>
<evidence type="ECO:0000256" key="4">
    <source>
        <dbReference type="ARBA" id="ARBA00022759"/>
    </source>
</evidence>
<keyword evidence="12" id="KW-1185">Reference proteome</keyword>
<keyword evidence="5" id="KW-0460">Magnesium</keyword>
<dbReference type="InterPro" id="IPR000477">
    <property type="entry name" value="RT_dom"/>
</dbReference>
<keyword evidence="6" id="KW-0694">RNA-binding</keyword>
<evidence type="ECO:0000256" key="2">
    <source>
        <dbReference type="ARBA" id="ARBA00022695"/>
    </source>
</evidence>
<dbReference type="GO" id="GO:0006508">
    <property type="term" value="P:proteolysis"/>
    <property type="evidence" value="ECO:0007669"/>
    <property type="project" value="InterPro"/>
</dbReference>
<organism evidence="11 12">
    <name type="scientific">Plutella xylostella</name>
    <name type="common">Diamondback moth</name>
    <name type="synonym">Plutella maculipennis</name>
    <dbReference type="NCBI Taxonomy" id="51655"/>
    <lineage>
        <taxon>Eukaryota</taxon>
        <taxon>Metazoa</taxon>
        <taxon>Ecdysozoa</taxon>
        <taxon>Arthropoda</taxon>
        <taxon>Hexapoda</taxon>
        <taxon>Insecta</taxon>
        <taxon>Pterygota</taxon>
        <taxon>Neoptera</taxon>
        <taxon>Endopterygota</taxon>
        <taxon>Lepidoptera</taxon>
        <taxon>Glossata</taxon>
        <taxon>Ditrysia</taxon>
        <taxon>Yponomeutoidea</taxon>
        <taxon>Plutellidae</taxon>
        <taxon>Plutella</taxon>
    </lineage>
</organism>
<dbReference type="Pfam" id="PF17919">
    <property type="entry name" value="RT_RNaseH_2"/>
    <property type="match status" value="1"/>
</dbReference>
<keyword evidence="4" id="KW-0255">Endonuclease</keyword>
<keyword evidence="1" id="KW-0808">Transferase</keyword>
<dbReference type="AlphaFoldDB" id="A0A8S4ETY9"/>
<dbReference type="InterPro" id="IPR043502">
    <property type="entry name" value="DNA/RNA_pol_sf"/>
</dbReference>
<evidence type="ECO:0000256" key="5">
    <source>
        <dbReference type="ARBA" id="ARBA00022842"/>
    </source>
</evidence>
<dbReference type="InterPro" id="IPR041577">
    <property type="entry name" value="RT_RNaseH_2"/>
</dbReference>
<dbReference type="Pfam" id="PF00078">
    <property type="entry name" value="RVT_1"/>
    <property type="match status" value="1"/>
</dbReference>
<evidence type="ECO:0000259" key="10">
    <source>
        <dbReference type="PROSITE" id="PS50878"/>
    </source>
</evidence>
<dbReference type="InterPro" id="IPR043128">
    <property type="entry name" value="Rev_trsase/Diguanyl_cyclase"/>
</dbReference>
<evidence type="ECO:0000256" key="3">
    <source>
        <dbReference type="ARBA" id="ARBA00022722"/>
    </source>
</evidence>
<dbReference type="EMBL" id="CAJHNJ030000022">
    <property type="protein sequence ID" value="CAG9119218.1"/>
    <property type="molecule type" value="Genomic_DNA"/>
</dbReference>
<dbReference type="Gene3D" id="3.30.70.270">
    <property type="match status" value="2"/>
</dbReference>
<evidence type="ECO:0000256" key="8">
    <source>
        <dbReference type="ARBA" id="ARBA00023268"/>
    </source>
</evidence>
<keyword evidence="7" id="KW-0229">DNA integration</keyword>
<dbReference type="FunFam" id="3.30.70.270:FF:000026">
    <property type="entry name" value="Transposon Ty3-G Gag-Pol polyprotein"/>
    <property type="match status" value="1"/>
</dbReference>
<sequence length="1021" mass="113436">MRGEAGGARGRGAPRGSSYPAISSAYWLPPSNPTPYHVPDVHATSQLEPTWFRSELQIIFVFSHLDIEGACSGRARRPRHIGRHFTPAKRLCSHGSVHSCNTPATRFTASNVFSAQLMRRSLSPPKSVGAKAAEPGMIILEAFPIIHFAQKRFLIASRWRYGLQRSQRSCGLYRTDHGTSLRPARARTTFASSSTVLLIDGQSPLYSRSPRHAPNIFESSLYYGVTLHPKMLSPTNSNSSQPNMLSHTNSNSSQSLQLSPTKSLTSQPKMLSHANSNTSQSPQLSPTTSLTSQQKILSHSMPNTSQSKMLSPTNINSSQSPQLSHTTSNTSQPEKLSPTKLNSPQSQHLSPPIPTTSQNCTVNNNNGDKPCYQINSLNKKISLPHVYLKTSHADEKLCFLIDTGASVSLVKHARLQKPPPIDGSVIHIKGINSSENYSETLGSLQLHIEHPFPNNTTLSFDYKFHAVLSDINLDCDGIIGNDLLQSLDADVQYSTNTLLIQGYSLPIHFTQPVYIIPSRSIAIVECAVSNDESELSNCKVALIVDHTVSEGVYVSNCLATLKSNKRVNVSILNTTESDVKIIDYRVHLTPIDFNLEDAESTSESINKITLSNSSRSQQVLNNIRTSHLNEQEKKALLNCCSEFTDIFYLEGEPLSYTSAIKHSINTGDSPPIHVKSYRFPECHKEEVGKQIQKMLDQNIIIPSNSPWSAPVWVVPKKLDASGKRKWRVVVDYRKLNDVTVSEVYPLPLINDILDQLGHSKYFSTLDLASGFHQIAMDPQDADKTGFSVITNGSTSGHYQFTRMPFGLKNAPSTFQRLMNTALSGLQGLHCLVFLDDVIIYSHDLESHMQKLNLVFDKLRHFNLKLQPDKCEFLRREVAYLGHVITDKGVSPNPEKVKAVSEFPVPKNPKDVKSFLGLAGYYRRFIENFSKITKPLTSLLKKDACFHWSQEQQEAFNLLKDKLTSAPLLQYPNFEIPFVLTTDASNYAVSAILSQGDIGKDKPIAYASRTLNKQEAKMLQEA</sequence>
<name>A0A8S4ETY9_PLUXY</name>
<feature type="compositionally biased region" description="Low complexity" evidence="9">
    <location>
        <begin position="249"/>
        <end position="259"/>
    </location>
</feature>
<evidence type="ECO:0000313" key="11">
    <source>
        <dbReference type="EMBL" id="CAG9119218.1"/>
    </source>
</evidence>
<keyword evidence="3" id="KW-0540">Nuclease</keyword>
<dbReference type="InterPro" id="IPR050951">
    <property type="entry name" value="Retrovirus_Pol_polyprotein"/>
</dbReference>
<gene>
    <name evidence="11" type="ORF">PLXY2_LOCUS6796</name>
</gene>
<dbReference type="Gene3D" id="2.40.70.10">
    <property type="entry name" value="Acid Proteases"/>
    <property type="match status" value="1"/>
</dbReference>
<evidence type="ECO:0000256" key="9">
    <source>
        <dbReference type="SAM" id="MobiDB-lite"/>
    </source>
</evidence>